<comment type="caution">
    <text evidence="1">The sequence shown here is derived from an EMBL/GenBank/DDBJ whole genome shotgun (WGS) entry which is preliminary data.</text>
</comment>
<organism evidence="1">
    <name type="scientific">marine sediment metagenome</name>
    <dbReference type="NCBI Taxonomy" id="412755"/>
    <lineage>
        <taxon>unclassified sequences</taxon>
        <taxon>metagenomes</taxon>
        <taxon>ecological metagenomes</taxon>
    </lineage>
</organism>
<sequence>TDAKNLSVVRYRCIDAGKKSANVKYFVVD</sequence>
<protein>
    <submittedName>
        <fullName evidence="1">Uncharacterized protein</fullName>
    </submittedName>
</protein>
<feature type="non-terminal residue" evidence="1">
    <location>
        <position position="1"/>
    </location>
</feature>
<dbReference type="AlphaFoldDB" id="X1Q6I7"/>
<accession>X1Q6I7</accession>
<dbReference type="EMBL" id="BARV01042723">
    <property type="protein sequence ID" value="GAI50361.1"/>
    <property type="molecule type" value="Genomic_DNA"/>
</dbReference>
<name>X1Q6I7_9ZZZZ</name>
<gene>
    <name evidence="1" type="ORF">S06H3_64118</name>
</gene>
<reference evidence="1" key="1">
    <citation type="journal article" date="2014" name="Front. Microbiol.">
        <title>High frequency of phylogenetically diverse reductive dehalogenase-homologous genes in deep subseafloor sedimentary metagenomes.</title>
        <authorList>
            <person name="Kawai M."/>
            <person name="Futagami T."/>
            <person name="Toyoda A."/>
            <person name="Takaki Y."/>
            <person name="Nishi S."/>
            <person name="Hori S."/>
            <person name="Arai W."/>
            <person name="Tsubouchi T."/>
            <person name="Morono Y."/>
            <person name="Uchiyama I."/>
            <person name="Ito T."/>
            <person name="Fujiyama A."/>
            <person name="Inagaki F."/>
            <person name="Takami H."/>
        </authorList>
    </citation>
    <scope>NUCLEOTIDE SEQUENCE</scope>
    <source>
        <strain evidence="1">Expedition CK06-06</strain>
    </source>
</reference>
<evidence type="ECO:0000313" key="1">
    <source>
        <dbReference type="EMBL" id="GAI50361.1"/>
    </source>
</evidence>
<proteinExistence type="predicted"/>